<dbReference type="Proteomes" id="UP000366872">
    <property type="component" value="Unassembled WGS sequence"/>
</dbReference>
<organism evidence="1 2">
    <name type="scientific">Pontiella desulfatans</name>
    <dbReference type="NCBI Taxonomy" id="2750659"/>
    <lineage>
        <taxon>Bacteria</taxon>
        <taxon>Pseudomonadati</taxon>
        <taxon>Kiritimatiellota</taxon>
        <taxon>Kiritimatiellia</taxon>
        <taxon>Kiritimatiellales</taxon>
        <taxon>Pontiellaceae</taxon>
        <taxon>Pontiella</taxon>
    </lineage>
</organism>
<dbReference type="RefSeq" id="WP_136081391.1">
    <property type="nucleotide sequence ID" value="NZ_CAAHFG010000003.1"/>
</dbReference>
<dbReference type="EMBL" id="CAAHFG010000003">
    <property type="protein sequence ID" value="VGO15822.1"/>
    <property type="molecule type" value="Genomic_DNA"/>
</dbReference>
<dbReference type="AlphaFoldDB" id="A0A6C2U6X5"/>
<reference evidence="1 2" key="1">
    <citation type="submission" date="2019-04" db="EMBL/GenBank/DDBJ databases">
        <authorList>
            <person name="Van Vliet M D."/>
        </authorList>
    </citation>
    <scope>NUCLEOTIDE SEQUENCE [LARGE SCALE GENOMIC DNA]</scope>
    <source>
        <strain evidence="1 2">F1</strain>
    </source>
</reference>
<proteinExistence type="predicted"/>
<name>A0A6C2U6X5_PONDE</name>
<evidence type="ECO:0000313" key="1">
    <source>
        <dbReference type="EMBL" id="VGO15822.1"/>
    </source>
</evidence>
<gene>
    <name evidence="1" type="ORF">PDESU_04409</name>
</gene>
<accession>A0A6C2U6X5</accession>
<evidence type="ECO:0000313" key="2">
    <source>
        <dbReference type="Proteomes" id="UP000366872"/>
    </source>
</evidence>
<protein>
    <submittedName>
        <fullName evidence="1">Uncharacterized protein</fullName>
    </submittedName>
</protein>
<sequence>MLGLKVEALERTDLLPPAKKHVRITQAETLWKEFSAAYGDRLRADEKVQDFVEAFEGKVKKKIAEGKLKLEIRQLFEILKLLKGEIALVYDDEQGSALTINRMFLAATATDEEFGRIVERTDWLQGQTDEAFRKREMFQGTEIIHDIMRGGSTNEMNCWLACTHGTLLLGSEREWVEQSMVRLKNETITEPEGSKISCRFPLGQWTRNDLAQKAPDERAKSESIWDALGIMGIEHYLLDIEMKEGDLVLDGTLALSEQGKGLFALLDTTPEDFSDDRIVPEHATSFSYGKIDLPALWEKIPEILGGMPRKDSVALTGLFAFFEQQSGLSIEHDLMAQLGERFTLHSESISTNQPMLVSLELKDGKVLEASLNKLLASPFAKAWAHHIETTDFRDRTIYFKKNKKNPATEAFALCVCEDYLFFGNTSEILRNAILRHGRTATPSALRETARALAPENSFGYGGMNHRKAPALIYIKMSDSSFSAGVGFTSNPEGKKEELGENEISLRHLATFLQNTYHYAEAVPGGIHHRLVIEHTEKQGAP</sequence>
<keyword evidence="2" id="KW-1185">Reference proteome</keyword>